<gene>
    <name evidence="1" type="ORF">BGZ65_010296</name>
</gene>
<proteinExistence type="predicted"/>
<comment type="caution">
    <text evidence="1">The sequence shown here is derived from an EMBL/GenBank/DDBJ whole genome shotgun (WGS) entry which is preliminary data.</text>
</comment>
<dbReference type="OrthoDB" id="2324990at2759"/>
<dbReference type="Proteomes" id="UP000749646">
    <property type="component" value="Unassembled WGS sequence"/>
</dbReference>
<evidence type="ECO:0000313" key="2">
    <source>
        <dbReference type="Proteomes" id="UP000749646"/>
    </source>
</evidence>
<dbReference type="EMBL" id="JAAAHW010007899">
    <property type="protein sequence ID" value="KAF9945849.1"/>
    <property type="molecule type" value="Genomic_DNA"/>
</dbReference>
<reference evidence="1" key="1">
    <citation type="journal article" date="2020" name="Fungal Divers.">
        <title>Resolving the Mortierellaceae phylogeny through synthesis of multi-gene phylogenetics and phylogenomics.</title>
        <authorList>
            <person name="Vandepol N."/>
            <person name="Liber J."/>
            <person name="Desiro A."/>
            <person name="Na H."/>
            <person name="Kennedy M."/>
            <person name="Barry K."/>
            <person name="Grigoriev I.V."/>
            <person name="Miller A.N."/>
            <person name="O'Donnell K."/>
            <person name="Stajich J.E."/>
            <person name="Bonito G."/>
        </authorList>
    </citation>
    <scope>NUCLEOTIDE SEQUENCE</scope>
    <source>
        <strain evidence="1">MES-2147</strain>
    </source>
</reference>
<protein>
    <recommendedName>
        <fullName evidence="3">Transposase Tc1-like domain-containing protein</fullName>
    </recommendedName>
</protein>
<evidence type="ECO:0008006" key="3">
    <source>
        <dbReference type="Google" id="ProtNLM"/>
    </source>
</evidence>
<sequence length="142" mass="16885">MNGIVVALRLTREGQSTRQVAKTVDLCLNSVRRIHLWNKENVPMNSGGRPRKLDESMVNPLKLNLKRGFFKSAVQATKEADKLRTVPVSVYTFNRQHLETFMRHRLPRRNPLLKTEYKEDRMKFVNKYEQWEDPDWKRVIFT</sequence>
<organism evidence="1 2">
    <name type="scientific">Modicella reniformis</name>
    <dbReference type="NCBI Taxonomy" id="1440133"/>
    <lineage>
        <taxon>Eukaryota</taxon>
        <taxon>Fungi</taxon>
        <taxon>Fungi incertae sedis</taxon>
        <taxon>Mucoromycota</taxon>
        <taxon>Mortierellomycotina</taxon>
        <taxon>Mortierellomycetes</taxon>
        <taxon>Mortierellales</taxon>
        <taxon>Mortierellaceae</taxon>
        <taxon>Modicella</taxon>
    </lineage>
</organism>
<feature type="non-terminal residue" evidence="1">
    <location>
        <position position="142"/>
    </location>
</feature>
<dbReference type="AlphaFoldDB" id="A0A9P6LV50"/>
<accession>A0A9P6LV50</accession>
<keyword evidence="2" id="KW-1185">Reference proteome</keyword>
<name>A0A9P6LV50_9FUNG</name>
<evidence type="ECO:0000313" key="1">
    <source>
        <dbReference type="EMBL" id="KAF9945849.1"/>
    </source>
</evidence>